<gene>
    <name evidence="2" type="ORF">OE88DRAFT_1228129</name>
</gene>
<name>A0A5C3MLY7_9AGAM</name>
<evidence type="ECO:0000313" key="3">
    <source>
        <dbReference type="Proteomes" id="UP000305948"/>
    </source>
</evidence>
<dbReference type="EMBL" id="ML213547">
    <property type="protein sequence ID" value="TFK45316.1"/>
    <property type="molecule type" value="Genomic_DNA"/>
</dbReference>
<organism evidence="2 3">
    <name type="scientific">Heliocybe sulcata</name>
    <dbReference type="NCBI Taxonomy" id="5364"/>
    <lineage>
        <taxon>Eukaryota</taxon>
        <taxon>Fungi</taxon>
        <taxon>Dikarya</taxon>
        <taxon>Basidiomycota</taxon>
        <taxon>Agaricomycotina</taxon>
        <taxon>Agaricomycetes</taxon>
        <taxon>Gloeophyllales</taxon>
        <taxon>Gloeophyllaceae</taxon>
        <taxon>Heliocybe</taxon>
    </lineage>
</organism>
<evidence type="ECO:0000256" key="1">
    <source>
        <dbReference type="SAM" id="MobiDB-lite"/>
    </source>
</evidence>
<protein>
    <submittedName>
        <fullName evidence="2">Uncharacterized protein</fullName>
    </submittedName>
</protein>
<proteinExistence type="predicted"/>
<evidence type="ECO:0000313" key="2">
    <source>
        <dbReference type="EMBL" id="TFK45316.1"/>
    </source>
</evidence>
<feature type="region of interest" description="Disordered" evidence="1">
    <location>
        <begin position="153"/>
        <end position="181"/>
    </location>
</feature>
<dbReference type="Proteomes" id="UP000305948">
    <property type="component" value="Unassembled WGS sequence"/>
</dbReference>
<reference evidence="2 3" key="1">
    <citation type="journal article" date="2019" name="Nat. Ecol. Evol.">
        <title>Megaphylogeny resolves global patterns of mushroom evolution.</title>
        <authorList>
            <person name="Varga T."/>
            <person name="Krizsan K."/>
            <person name="Foldi C."/>
            <person name="Dima B."/>
            <person name="Sanchez-Garcia M."/>
            <person name="Sanchez-Ramirez S."/>
            <person name="Szollosi G.J."/>
            <person name="Szarkandi J.G."/>
            <person name="Papp V."/>
            <person name="Albert L."/>
            <person name="Andreopoulos W."/>
            <person name="Angelini C."/>
            <person name="Antonin V."/>
            <person name="Barry K.W."/>
            <person name="Bougher N.L."/>
            <person name="Buchanan P."/>
            <person name="Buyck B."/>
            <person name="Bense V."/>
            <person name="Catcheside P."/>
            <person name="Chovatia M."/>
            <person name="Cooper J."/>
            <person name="Damon W."/>
            <person name="Desjardin D."/>
            <person name="Finy P."/>
            <person name="Geml J."/>
            <person name="Haridas S."/>
            <person name="Hughes K."/>
            <person name="Justo A."/>
            <person name="Karasinski D."/>
            <person name="Kautmanova I."/>
            <person name="Kiss B."/>
            <person name="Kocsube S."/>
            <person name="Kotiranta H."/>
            <person name="LaButti K.M."/>
            <person name="Lechner B.E."/>
            <person name="Liimatainen K."/>
            <person name="Lipzen A."/>
            <person name="Lukacs Z."/>
            <person name="Mihaltcheva S."/>
            <person name="Morgado L.N."/>
            <person name="Niskanen T."/>
            <person name="Noordeloos M.E."/>
            <person name="Ohm R.A."/>
            <person name="Ortiz-Santana B."/>
            <person name="Ovrebo C."/>
            <person name="Racz N."/>
            <person name="Riley R."/>
            <person name="Savchenko A."/>
            <person name="Shiryaev A."/>
            <person name="Soop K."/>
            <person name="Spirin V."/>
            <person name="Szebenyi C."/>
            <person name="Tomsovsky M."/>
            <person name="Tulloss R.E."/>
            <person name="Uehling J."/>
            <person name="Grigoriev I.V."/>
            <person name="Vagvolgyi C."/>
            <person name="Papp T."/>
            <person name="Martin F.M."/>
            <person name="Miettinen O."/>
            <person name="Hibbett D.S."/>
            <person name="Nagy L.G."/>
        </authorList>
    </citation>
    <scope>NUCLEOTIDE SEQUENCE [LARGE SCALE GENOMIC DNA]</scope>
    <source>
        <strain evidence="2 3">OMC1185</strain>
    </source>
</reference>
<keyword evidence="3" id="KW-1185">Reference proteome</keyword>
<accession>A0A5C3MLY7</accession>
<dbReference type="AlphaFoldDB" id="A0A5C3MLY7"/>
<sequence>MSKLTRAHSCACTDFRWRGRQRRRPLRGHWYSRHILTIAERKKIVRSLKSLICLPSIAAYGTAIAVQPIDGLPRQRGRRCTTHKHAECPDRPRPNRTCHVPALPYHIRATSHAKRTPRHAALVRDEIMGTSNICSHTAAVTRENEDLLLPPRSQAVHESSPKRNRPKFVARDVGSGNTEDMLGRDVTRRKAKEARHFEHTKRSTWHTPPSSFYMYVSDRLVGLRLGP</sequence>